<dbReference type="EMBL" id="CP000975">
    <property type="protein sequence ID" value="ACD83880.1"/>
    <property type="molecule type" value="Genomic_DNA"/>
</dbReference>
<accession>B3DXS8</accession>
<proteinExistence type="predicted"/>
<evidence type="ECO:0000313" key="3">
    <source>
        <dbReference type="Proteomes" id="UP000009149"/>
    </source>
</evidence>
<sequence>MFFFMAGKNKLIDPYFFLCIIIIINNFFAEERKFEKFEERFSWNYGLSS</sequence>
<gene>
    <name evidence="2" type="ordered locus">Minf_1826</name>
</gene>
<dbReference type="KEGG" id="min:Minf_1826"/>
<keyword evidence="1" id="KW-1133">Transmembrane helix</keyword>
<feature type="transmembrane region" description="Helical" evidence="1">
    <location>
        <begin position="12"/>
        <end position="29"/>
    </location>
</feature>
<dbReference type="Proteomes" id="UP000009149">
    <property type="component" value="Chromosome"/>
</dbReference>
<evidence type="ECO:0000313" key="2">
    <source>
        <dbReference type="EMBL" id="ACD83880.1"/>
    </source>
</evidence>
<dbReference type="AlphaFoldDB" id="B3DXS8"/>
<reference evidence="2 3" key="1">
    <citation type="journal article" date="2008" name="Biol. Direct">
        <title>Complete genome sequence of the extremely acidophilic methanotroph isolate V4, Methylacidiphilum infernorum, a representative of the bacterial phylum Verrucomicrobia.</title>
        <authorList>
            <person name="Hou S."/>
            <person name="Makarova K.S."/>
            <person name="Saw J.H."/>
            <person name="Senin P."/>
            <person name="Ly B.V."/>
            <person name="Zhou Z."/>
            <person name="Ren Y."/>
            <person name="Wang J."/>
            <person name="Galperin M.Y."/>
            <person name="Omelchenko M.V."/>
            <person name="Wolf Y.I."/>
            <person name="Yutin N."/>
            <person name="Koonin E.V."/>
            <person name="Stott M.B."/>
            <person name="Mountain B.W."/>
            <person name="Crowe M.A."/>
            <person name="Smirnova A.V."/>
            <person name="Dunfield P.F."/>
            <person name="Feng L."/>
            <person name="Wang L."/>
            <person name="Alam M."/>
        </authorList>
    </citation>
    <scope>NUCLEOTIDE SEQUENCE [LARGE SCALE GENOMIC DNA]</scope>
    <source>
        <strain evidence="3">Isolate V4</strain>
    </source>
</reference>
<keyword evidence="1" id="KW-0472">Membrane</keyword>
<keyword evidence="1" id="KW-0812">Transmembrane</keyword>
<evidence type="ECO:0000256" key="1">
    <source>
        <dbReference type="SAM" id="Phobius"/>
    </source>
</evidence>
<dbReference type="HOGENOM" id="CLU_3137586_0_0_0"/>
<name>B3DXS8_METI4</name>
<organism evidence="2 3">
    <name type="scientific">Methylacidiphilum infernorum (isolate V4)</name>
    <name type="common">Methylokorus infernorum (strain V4)</name>
    <dbReference type="NCBI Taxonomy" id="481448"/>
    <lineage>
        <taxon>Bacteria</taxon>
        <taxon>Pseudomonadati</taxon>
        <taxon>Verrucomicrobiota</taxon>
        <taxon>Methylacidiphilae</taxon>
        <taxon>Methylacidiphilales</taxon>
        <taxon>Methylacidiphilaceae</taxon>
        <taxon>Methylacidiphilum (ex Ratnadevi et al. 2023)</taxon>
    </lineage>
</organism>
<protein>
    <submittedName>
        <fullName evidence="2">Uncharacterized protein</fullName>
    </submittedName>
</protein>